<keyword evidence="2" id="KW-1185">Reference proteome</keyword>
<sequence>MSTASHTDFKPPPIVYCIALGYCLGIGRKVHHPDKVCIACLKRYDCRQLRTWAYTNASALALVEEEYAIRQNRKQNTENCGHYLCCFEDPDFEHCRWRYRDLNLRGTRLNCKTVRRKGKACKKCWNRRDRKLKVLQYFTPTALCHEELERSLTVLEDVGDGEEEDDDDVEGYNTTLA</sequence>
<proteinExistence type="predicted"/>
<protein>
    <submittedName>
        <fullName evidence="1">Uncharacterized protein</fullName>
    </submittedName>
</protein>
<evidence type="ECO:0000313" key="1">
    <source>
        <dbReference type="EMBL" id="QRC94578.1"/>
    </source>
</evidence>
<evidence type="ECO:0000313" key="2">
    <source>
        <dbReference type="Proteomes" id="UP000663193"/>
    </source>
</evidence>
<dbReference type="Proteomes" id="UP000663193">
    <property type="component" value="Chromosome 4"/>
</dbReference>
<dbReference type="EMBL" id="CP069026">
    <property type="protein sequence ID" value="QRC94578.1"/>
    <property type="molecule type" value="Genomic_DNA"/>
</dbReference>
<dbReference type="OrthoDB" id="3775988at2759"/>
<organism evidence="1 2">
    <name type="scientific">Phaeosphaeria nodorum (strain SN15 / ATCC MYA-4574 / FGSC 10173)</name>
    <name type="common">Glume blotch fungus</name>
    <name type="synonym">Parastagonospora nodorum</name>
    <dbReference type="NCBI Taxonomy" id="321614"/>
    <lineage>
        <taxon>Eukaryota</taxon>
        <taxon>Fungi</taxon>
        <taxon>Dikarya</taxon>
        <taxon>Ascomycota</taxon>
        <taxon>Pezizomycotina</taxon>
        <taxon>Dothideomycetes</taxon>
        <taxon>Pleosporomycetidae</taxon>
        <taxon>Pleosporales</taxon>
        <taxon>Pleosporineae</taxon>
        <taxon>Phaeosphaeriaceae</taxon>
        <taxon>Parastagonospora</taxon>
    </lineage>
</organism>
<dbReference type="VEuPathDB" id="FungiDB:JI435_305620"/>
<reference evidence="2" key="1">
    <citation type="journal article" date="2021" name="BMC Genomics">
        <title>Chromosome-level genome assembly and manually-curated proteome of model necrotroph Parastagonospora nodorum Sn15 reveals a genome-wide trove of candidate effector homologs, and redundancy of virulence-related functions within an accessory chromosome.</title>
        <authorList>
            <person name="Bertazzoni S."/>
            <person name="Jones D.A.B."/>
            <person name="Phan H.T."/>
            <person name="Tan K.-C."/>
            <person name="Hane J.K."/>
        </authorList>
    </citation>
    <scope>NUCLEOTIDE SEQUENCE [LARGE SCALE GENOMIC DNA]</scope>
    <source>
        <strain evidence="2">SN15 / ATCC MYA-4574 / FGSC 10173)</strain>
    </source>
</reference>
<accession>A0A7U2EZ52</accession>
<dbReference type="AlphaFoldDB" id="A0A7U2EZ52"/>
<name>A0A7U2EZ52_PHANO</name>
<gene>
    <name evidence="1" type="ORF">JI435_305620</name>
</gene>